<feature type="region of interest" description="Disordered" evidence="7">
    <location>
        <begin position="509"/>
        <end position="537"/>
    </location>
</feature>
<dbReference type="PRINTS" id="PR00387">
    <property type="entry name" value="PDIESTERASE1"/>
</dbReference>
<dbReference type="PROSITE" id="PS51845">
    <property type="entry name" value="PDEASE_I_2"/>
    <property type="match status" value="1"/>
</dbReference>
<feature type="compositionally biased region" description="Acidic residues" evidence="7">
    <location>
        <begin position="743"/>
        <end position="755"/>
    </location>
</feature>
<organism evidence="8 9">
    <name type="scientific">Volvox reticuliferus</name>
    <dbReference type="NCBI Taxonomy" id="1737510"/>
    <lineage>
        <taxon>Eukaryota</taxon>
        <taxon>Viridiplantae</taxon>
        <taxon>Chlorophyta</taxon>
        <taxon>core chlorophytes</taxon>
        <taxon>Chlorophyceae</taxon>
        <taxon>CS clade</taxon>
        <taxon>Chlamydomonadales</taxon>
        <taxon>Volvocaceae</taxon>
        <taxon>Volvox</taxon>
    </lineage>
</organism>
<evidence type="ECO:0000256" key="7">
    <source>
        <dbReference type="SAM" id="MobiDB-lite"/>
    </source>
</evidence>
<dbReference type="InterPro" id="IPR003607">
    <property type="entry name" value="HD/PDEase_dom"/>
</dbReference>
<dbReference type="Proteomes" id="UP000747110">
    <property type="component" value="Unassembled WGS sequence"/>
</dbReference>
<keyword evidence="3 5" id="KW-0378">Hydrolase</keyword>
<evidence type="ECO:0000256" key="5">
    <source>
        <dbReference type="RuleBase" id="RU363067"/>
    </source>
</evidence>
<comment type="similarity">
    <text evidence="5">Belongs to the cyclic nucleotide phosphodiesterase family.</text>
</comment>
<gene>
    <name evidence="8" type="ORF">Vretifemale_16681</name>
</gene>
<dbReference type="InterPro" id="IPR002073">
    <property type="entry name" value="PDEase_catalytic_dom"/>
</dbReference>
<dbReference type="PANTHER" id="PTHR11347">
    <property type="entry name" value="CYCLIC NUCLEOTIDE PHOSPHODIESTERASE"/>
    <property type="match status" value="1"/>
</dbReference>
<evidence type="ECO:0000256" key="6">
    <source>
        <dbReference type="SAM" id="Coils"/>
    </source>
</evidence>
<evidence type="ECO:0000256" key="1">
    <source>
        <dbReference type="ARBA" id="ARBA00022535"/>
    </source>
</evidence>
<evidence type="ECO:0000313" key="8">
    <source>
        <dbReference type="EMBL" id="GIL88799.1"/>
    </source>
</evidence>
<feature type="region of interest" description="Disordered" evidence="7">
    <location>
        <begin position="1251"/>
        <end position="1304"/>
    </location>
</feature>
<dbReference type="InterPro" id="IPR023088">
    <property type="entry name" value="PDEase"/>
</dbReference>
<dbReference type="OrthoDB" id="68317at2759"/>
<evidence type="ECO:0000313" key="9">
    <source>
        <dbReference type="Proteomes" id="UP000747110"/>
    </source>
</evidence>
<comment type="caution">
    <text evidence="8">The sequence shown here is derived from an EMBL/GenBank/DDBJ whole genome shotgun (WGS) entry which is preliminary data.</text>
</comment>
<dbReference type="SMART" id="SM00065">
    <property type="entry name" value="GAF"/>
    <property type="match status" value="2"/>
</dbReference>
<keyword evidence="2 5" id="KW-0479">Metal-binding</keyword>
<dbReference type="EC" id="3.1.4.-" evidence="5"/>
<sequence length="1304" mass="139821">MSWNPGLNHKGLCKGLAFRRSFQVPAPRLVLNFPNRKPSCARGVKMEDALQIKMVQLQAELDSLHKAITVLNQLAAELDIHTAMQNVRQVALELLDCERVTLFLIFERRRELRAMIDQNQILRIKFGEGIAGLVAQAGGSMNLPDVYAHPMFNKEVDRITGFRTRSMLCMAVSDMTGKNVAVLQALNKKSGQPFTPADERNLKLFGTHLGNTLVKAKLHETAKREKERLQAIYTCFKTLSTAEEMGQMVVCATAALERHIIHAERVLFFLVDKPRGELWLHTHQAEPVRLRIGQQGGVVGLCAESKKPQSWAEFVEPSSDPALGRLPSLLAPGRIKSVLVQPIHGTNNDRVLAVVLALNKREAEGTSDIFFEPFFTDADCDAMALFAYEVGDLLSERTLELSLLSALSVVGHDGAHPNAAEQHATGGSGADGGDGCSTPGGPPSAVSLSGDEDFIRSRLIQMYLPEYKMEVPGSHGPMFNRNSFSAATATANQMRASMDRKRAAGLSLSLFGDGGPSGAKRGSSGTGPTRRSDLALSNSRMSLAVRAAATRSFGCAGMTLQSTSFRSVRGLGAGDPGGAASPGGWPDLAATRSGGGNAPVPCGGTGAPASPTGGFSDASGDLPLLPCDFTRSRSSTQAEHPTVALRYGCVSMAARGNGVPSRSGGSISGPTGGAAGAGMSLPTLPPTHTHLNHLLSPPQWNGWSAGGGSDAGLRRMSAHERLMAPWRRSIRVQSAAESLGPGDGDDDDDISDADVTDTCAGAGKRLADTGPDEGPRGEDAEAAGAGAGVGMARPSRGASGQRATQLPEPFVEFASVYEELRAAAEDSLRVNVGDPQALRTHLSCTNLAQASSPRSPCFYPAEQLNSWSWDFTEFTVEELIKLAYDIFIVSGAMENFQLQPKILRNFLTAAASHYQAIPYHNFNHVCHVLQATYLVSSHTRAVNVLNSLERLALLIAALCHDLDHDGHSNSFHVNSGSELARIYNDQSVMENHHCAMTFAILSRTDCNVLAVLTPEEQRTIRKVIISAILCTDMANHFALTQEFQKHSVTYEPDSEPDRLLLTKVILHAADIGNAVRPFHVNHAMSRRVHREFEAQAHEELALGLPVTFSVDTSDHVMCARVELNFLDYVVSTLWERLVDVLPELGPQMAQLRVNRARYRRIADTGMTADQVLAEEGGQRQGQLGEGEPVATCAILEGRASTAPAGPSEAQLENNANGKTCAAGTDGGEEISGFGSLTPLEVHISGASLMEPRDMLLSPPGGVPQTPNANSITLQREDDQDRPAQDSHMSEPAVEAQPYRGPEGG</sequence>
<dbReference type="EMBL" id="BNCP01000046">
    <property type="protein sequence ID" value="GIL88799.1"/>
    <property type="molecule type" value="Genomic_DNA"/>
</dbReference>
<feature type="region of interest" description="Disordered" evidence="7">
    <location>
        <begin position="1200"/>
        <end position="1223"/>
    </location>
</feature>
<feature type="coiled-coil region" evidence="6">
    <location>
        <begin position="47"/>
        <end position="74"/>
    </location>
</feature>
<dbReference type="GO" id="GO:0004114">
    <property type="term" value="F:3',5'-cyclic-nucleotide phosphodiesterase activity"/>
    <property type="evidence" value="ECO:0007669"/>
    <property type="project" value="InterPro"/>
</dbReference>
<dbReference type="Gene3D" id="1.10.1300.10">
    <property type="entry name" value="3'5'-cyclic nucleotide phosphodiesterase, catalytic domain"/>
    <property type="match status" value="1"/>
</dbReference>
<keyword evidence="4" id="KW-0675">Receptor</keyword>
<keyword evidence="6" id="KW-0175">Coiled coil</keyword>
<feature type="compositionally biased region" description="Polar residues" evidence="7">
    <location>
        <begin position="1264"/>
        <end position="1273"/>
    </location>
</feature>
<dbReference type="GO" id="GO:0046872">
    <property type="term" value="F:metal ion binding"/>
    <property type="evidence" value="ECO:0007669"/>
    <property type="project" value="UniProtKB-KW"/>
</dbReference>
<feature type="region of interest" description="Disordered" evidence="7">
    <location>
        <begin position="733"/>
        <end position="804"/>
    </location>
</feature>
<dbReference type="SUPFAM" id="SSF109604">
    <property type="entry name" value="HD-domain/PDEase-like"/>
    <property type="match status" value="1"/>
</dbReference>
<proteinExistence type="inferred from homology"/>
<reference evidence="8" key="1">
    <citation type="journal article" date="2021" name="Proc. Natl. Acad. Sci. U.S.A.">
        <title>Three genomes in the algal genus Volvox reveal the fate of a haploid sex-determining region after a transition to homothallism.</title>
        <authorList>
            <person name="Yamamoto K."/>
            <person name="Hamaji T."/>
            <person name="Kawai-Toyooka H."/>
            <person name="Matsuzaki R."/>
            <person name="Takahashi F."/>
            <person name="Nishimura Y."/>
            <person name="Kawachi M."/>
            <person name="Noguchi H."/>
            <person name="Minakuchi Y."/>
            <person name="Umen J.G."/>
            <person name="Toyoda A."/>
            <person name="Nozaki H."/>
        </authorList>
    </citation>
    <scope>NUCLEOTIDE SEQUENCE</scope>
    <source>
        <strain evidence="8">NIES-3786</strain>
    </source>
</reference>
<dbReference type="InterPro" id="IPR023174">
    <property type="entry name" value="PDEase_CS"/>
</dbReference>
<keyword evidence="1" id="KW-0140">cGMP</keyword>
<accession>A0A8J4CXI9</accession>
<dbReference type="InterPro" id="IPR029016">
    <property type="entry name" value="GAF-like_dom_sf"/>
</dbReference>
<dbReference type="Pfam" id="PF01590">
    <property type="entry name" value="GAF"/>
    <property type="match status" value="1"/>
</dbReference>
<protein>
    <recommendedName>
        <fullName evidence="5">Phosphodiesterase</fullName>
        <ecNumber evidence="5">3.1.4.-</ecNumber>
    </recommendedName>
</protein>
<evidence type="ECO:0000256" key="3">
    <source>
        <dbReference type="ARBA" id="ARBA00022801"/>
    </source>
</evidence>
<dbReference type="InterPro" id="IPR036971">
    <property type="entry name" value="PDEase_catalytic_dom_sf"/>
</dbReference>
<keyword evidence="9" id="KW-1185">Reference proteome</keyword>
<dbReference type="SUPFAM" id="SSF55781">
    <property type="entry name" value="GAF domain-like"/>
    <property type="match status" value="2"/>
</dbReference>
<evidence type="ECO:0000256" key="4">
    <source>
        <dbReference type="ARBA" id="ARBA00023170"/>
    </source>
</evidence>
<feature type="region of interest" description="Disordered" evidence="7">
    <location>
        <begin position="417"/>
        <end position="449"/>
    </location>
</feature>
<name>A0A8J4CXI9_9CHLO</name>
<dbReference type="PROSITE" id="PS00126">
    <property type="entry name" value="PDEASE_I_1"/>
    <property type="match status" value="1"/>
</dbReference>
<feature type="compositionally biased region" description="Basic and acidic residues" evidence="7">
    <location>
        <begin position="1274"/>
        <end position="1288"/>
    </location>
</feature>
<dbReference type="Gene3D" id="3.30.450.40">
    <property type="match status" value="2"/>
</dbReference>
<feature type="compositionally biased region" description="Gly residues" evidence="7">
    <location>
        <begin position="426"/>
        <end position="435"/>
    </location>
</feature>
<dbReference type="CDD" id="cd00077">
    <property type="entry name" value="HDc"/>
    <property type="match status" value="1"/>
</dbReference>
<evidence type="ECO:0000256" key="2">
    <source>
        <dbReference type="ARBA" id="ARBA00022723"/>
    </source>
</evidence>
<dbReference type="GO" id="GO:0007165">
    <property type="term" value="P:signal transduction"/>
    <property type="evidence" value="ECO:0007669"/>
    <property type="project" value="InterPro"/>
</dbReference>
<dbReference type="InterPro" id="IPR003018">
    <property type="entry name" value="GAF"/>
</dbReference>
<dbReference type="Pfam" id="PF00233">
    <property type="entry name" value="PDEase_I"/>
    <property type="match status" value="1"/>
</dbReference>
<comment type="cofactor">
    <cofactor evidence="5">
        <name>a divalent metal cation</name>
        <dbReference type="ChEBI" id="CHEBI:60240"/>
    </cofactor>
    <text evidence="5">Binds 2 divalent metal cations per subunit. Site 1 may preferentially bind zinc ions, while site 2 has a preference for magnesium and/or manganese ions.</text>
</comment>